<keyword evidence="2" id="KW-1185">Reference proteome</keyword>
<sequence>MGDLIGHHVSDEVLSEPQEGHEYATVPSRQEAPLQLLANEIKIMIFEAVLSLPPRLPDDYVHRPQPAASDSDNLRDLVRLSMTCKALRTAALPVIYRRIDSAFARNLEGANQLAFLQTLYTDISLGRLVRSADLLILGKRHPHNRRRSRDDGIAFLEEIGLEFCSEHAIVAVPSRPSRWNLPLLSWLLSLYLFHLPSVQYLRIPSYENQILSSRQVENRPFFFLFHDNSVGGPYSFKWKGGEHAFPELRELEIVSHIPKHDELLQLDPLQPLGYLVRRSPSLCTLRLTKLFGIQDGYSVDWDLSMITSLILDNCFITYQHVCTLARLCTNLRKFKISNSAHRDHRIDTQTLWHGEPGFSSNIPLDLKGEDDCGIPEHGEILYCSDQVTASLVLDALSAVSATLESIYLGRCTPARIRVDLFCLYSLNYNRRKLSIAKFERLKTFAITSANLFPGFYSPKTTGYDQVLSSILNERLTLESIKIVSRHRWEWSWGGQLERAVRDLGQELIKSYPCPYSLRSLTLGHLIDRKPGGRLPHIEEPYTCCSERFLPNWYNFGSPRSRGLWRSRHPTCRLGLPSQTWEMAKYSILLGRLDEDEYKLGREFRGLVCPKLEADVLEDFVSAGVEVVGKETENGVLFKLREGAATDYPHAPDLDDVLWETYLEIDPNWL</sequence>
<protein>
    <submittedName>
        <fullName evidence="1">Uncharacterized protein</fullName>
    </submittedName>
</protein>
<reference evidence="1" key="1">
    <citation type="journal article" date="2023" name="Mol. Phylogenet. Evol.">
        <title>Genome-scale phylogeny and comparative genomics of the fungal order Sordariales.</title>
        <authorList>
            <person name="Hensen N."/>
            <person name="Bonometti L."/>
            <person name="Westerberg I."/>
            <person name="Brannstrom I.O."/>
            <person name="Guillou S."/>
            <person name="Cros-Aarteil S."/>
            <person name="Calhoun S."/>
            <person name="Haridas S."/>
            <person name="Kuo A."/>
            <person name="Mondo S."/>
            <person name="Pangilinan J."/>
            <person name="Riley R."/>
            <person name="LaButti K."/>
            <person name="Andreopoulos B."/>
            <person name="Lipzen A."/>
            <person name="Chen C."/>
            <person name="Yan M."/>
            <person name="Daum C."/>
            <person name="Ng V."/>
            <person name="Clum A."/>
            <person name="Steindorff A."/>
            <person name="Ohm R.A."/>
            <person name="Martin F."/>
            <person name="Silar P."/>
            <person name="Natvig D.O."/>
            <person name="Lalanne C."/>
            <person name="Gautier V."/>
            <person name="Ament-Velasquez S.L."/>
            <person name="Kruys A."/>
            <person name="Hutchinson M.I."/>
            <person name="Powell A.J."/>
            <person name="Barry K."/>
            <person name="Miller A.N."/>
            <person name="Grigoriev I.V."/>
            <person name="Debuchy R."/>
            <person name="Gladieux P."/>
            <person name="Hiltunen Thoren M."/>
            <person name="Johannesson H."/>
        </authorList>
    </citation>
    <scope>NUCLEOTIDE SEQUENCE</scope>
    <source>
        <strain evidence="1">PSN293</strain>
    </source>
</reference>
<accession>A0AAN7B1J1</accession>
<evidence type="ECO:0000313" key="2">
    <source>
        <dbReference type="Proteomes" id="UP001301769"/>
    </source>
</evidence>
<gene>
    <name evidence="1" type="ORF">QBC37DRAFT_487891</name>
</gene>
<proteinExistence type="predicted"/>
<dbReference type="AlphaFoldDB" id="A0AAN7B1J1"/>
<comment type="caution">
    <text evidence="1">The sequence shown here is derived from an EMBL/GenBank/DDBJ whole genome shotgun (WGS) entry which is preliminary data.</text>
</comment>
<reference evidence="1" key="2">
    <citation type="submission" date="2023-05" db="EMBL/GenBank/DDBJ databases">
        <authorList>
            <consortium name="Lawrence Berkeley National Laboratory"/>
            <person name="Steindorff A."/>
            <person name="Hensen N."/>
            <person name="Bonometti L."/>
            <person name="Westerberg I."/>
            <person name="Brannstrom I.O."/>
            <person name="Guillou S."/>
            <person name="Cros-Aarteil S."/>
            <person name="Calhoun S."/>
            <person name="Haridas S."/>
            <person name="Kuo A."/>
            <person name="Mondo S."/>
            <person name="Pangilinan J."/>
            <person name="Riley R."/>
            <person name="Labutti K."/>
            <person name="Andreopoulos B."/>
            <person name="Lipzen A."/>
            <person name="Chen C."/>
            <person name="Yanf M."/>
            <person name="Daum C."/>
            <person name="Ng V."/>
            <person name="Clum A."/>
            <person name="Ohm R."/>
            <person name="Martin F."/>
            <person name="Silar P."/>
            <person name="Natvig D."/>
            <person name="Lalanne C."/>
            <person name="Gautier V."/>
            <person name="Ament-Velasquez S.L."/>
            <person name="Kruys A."/>
            <person name="Hutchinson M.I."/>
            <person name="Powell A.J."/>
            <person name="Barry K."/>
            <person name="Miller A.N."/>
            <person name="Grigoriev I.V."/>
            <person name="Debuchy R."/>
            <person name="Gladieux P."/>
            <person name="Thoren M.H."/>
            <person name="Johannesson H."/>
        </authorList>
    </citation>
    <scope>NUCLEOTIDE SEQUENCE</scope>
    <source>
        <strain evidence="1">PSN293</strain>
    </source>
</reference>
<dbReference type="EMBL" id="MU858344">
    <property type="protein sequence ID" value="KAK4206859.1"/>
    <property type="molecule type" value="Genomic_DNA"/>
</dbReference>
<evidence type="ECO:0000313" key="1">
    <source>
        <dbReference type="EMBL" id="KAK4206859.1"/>
    </source>
</evidence>
<organism evidence="1 2">
    <name type="scientific">Rhypophila decipiens</name>
    <dbReference type="NCBI Taxonomy" id="261697"/>
    <lineage>
        <taxon>Eukaryota</taxon>
        <taxon>Fungi</taxon>
        <taxon>Dikarya</taxon>
        <taxon>Ascomycota</taxon>
        <taxon>Pezizomycotina</taxon>
        <taxon>Sordariomycetes</taxon>
        <taxon>Sordariomycetidae</taxon>
        <taxon>Sordariales</taxon>
        <taxon>Naviculisporaceae</taxon>
        <taxon>Rhypophila</taxon>
    </lineage>
</organism>
<dbReference type="Proteomes" id="UP001301769">
    <property type="component" value="Unassembled WGS sequence"/>
</dbReference>
<name>A0AAN7B1J1_9PEZI</name>